<keyword evidence="3" id="KW-0812">Transmembrane</keyword>
<dbReference type="AlphaFoldDB" id="A0A498K3A9"/>
<keyword evidence="4" id="KW-1133">Transmembrane helix</keyword>
<comment type="similarity">
    <text evidence="2">Belongs to the plant DMP1 protein family.</text>
</comment>
<accession>A0A498K3A9</accession>
<evidence type="ECO:0000256" key="3">
    <source>
        <dbReference type="ARBA" id="ARBA00022692"/>
    </source>
</evidence>
<evidence type="ECO:0000313" key="8">
    <source>
        <dbReference type="Proteomes" id="UP000290289"/>
    </source>
</evidence>
<dbReference type="STRING" id="3750.A0A498K3A9"/>
<evidence type="ECO:0000256" key="5">
    <source>
        <dbReference type="ARBA" id="ARBA00023136"/>
    </source>
</evidence>
<feature type="compositionally biased region" description="Polar residues" evidence="6">
    <location>
        <begin position="1"/>
        <end position="10"/>
    </location>
</feature>
<dbReference type="EMBL" id="RDQH01000330">
    <property type="protein sequence ID" value="RXI01897.1"/>
    <property type="molecule type" value="Genomic_DNA"/>
</dbReference>
<evidence type="ECO:0000256" key="1">
    <source>
        <dbReference type="ARBA" id="ARBA00004141"/>
    </source>
</evidence>
<dbReference type="GO" id="GO:0010256">
    <property type="term" value="P:endomembrane system organization"/>
    <property type="evidence" value="ECO:0007669"/>
    <property type="project" value="TreeGrafter"/>
</dbReference>
<dbReference type="PANTHER" id="PTHR31621">
    <property type="entry name" value="PROTEIN DMP3"/>
    <property type="match status" value="1"/>
</dbReference>
<gene>
    <name evidence="7" type="ORF">DVH24_015246</name>
</gene>
<dbReference type="Proteomes" id="UP000290289">
    <property type="component" value="Chromosome 4"/>
</dbReference>
<organism evidence="7 8">
    <name type="scientific">Malus domestica</name>
    <name type="common">Apple</name>
    <name type="synonym">Pyrus malus</name>
    <dbReference type="NCBI Taxonomy" id="3750"/>
    <lineage>
        <taxon>Eukaryota</taxon>
        <taxon>Viridiplantae</taxon>
        <taxon>Streptophyta</taxon>
        <taxon>Embryophyta</taxon>
        <taxon>Tracheophyta</taxon>
        <taxon>Spermatophyta</taxon>
        <taxon>Magnoliopsida</taxon>
        <taxon>eudicotyledons</taxon>
        <taxon>Gunneridae</taxon>
        <taxon>Pentapetalae</taxon>
        <taxon>rosids</taxon>
        <taxon>fabids</taxon>
        <taxon>Rosales</taxon>
        <taxon>Rosaceae</taxon>
        <taxon>Amygdaloideae</taxon>
        <taxon>Maleae</taxon>
        <taxon>Malus</taxon>
    </lineage>
</organism>
<evidence type="ECO:0000256" key="2">
    <source>
        <dbReference type="ARBA" id="ARBA00008707"/>
    </source>
</evidence>
<comment type="caution">
    <text evidence="7">The sequence shown here is derived from an EMBL/GenBank/DDBJ whole genome shotgun (WGS) entry which is preliminary data.</text>
</comment>
<keyword evidence="5" id="KW-0472">Membrane</keyword>
<keyword evidence="8" id="KW-1185">Reference proteome</keyword>
<proteinExistence type="inferred from homology"/>
<dbReference type="PANTHER" id="PTHR31621:SF5">
    <property type="entry name" value="PROTEIN DMP10"/>
    <property type="match status" value="1"/>
</dbReference>
<evidence type="ECO:0000256" key="6">
    <source>
        <dbReference type="SAM" id="MobiDB-lite"/>
    </source>
</evidence>
<name>A0A498K3A9_MALDO</name>
<evidence type="ECO:0000313" key="7">
    <source>
        <dbReference type="EMBL" id="RXI01897.1"/>
    </source>
</evidence>
<feature type="region of interest" description="Disordered" evidence="6">
    <location>
        <begin position="1"/>
        <end position="24"/>
    </location>
</feature>
<dbReference type="GO" id="GO:0016020">
    <property type="term" value="C:membrane"/>
    <property type="evidence" value="ECO:0007669"/>
    <property type="project" value="UniProtKB-SubCell"/>
</dbReference>
<dbReference type="Pfam" id="PF05078">
    <property type="entry name" value="DUF679"/>
    <property type="match status" value="1"/>
</dbReference>
<protein>
    <submittedName>
        <fullName evidence="7">Uncharacterized protein</fullName>
    </submittedName>
</protein>
<dbReference type="InterPro" id="IPR007770">
    <property type="entry name" value="DMP"/>
</dbReference>
<comment type="subcellular location">
    <subcellularLocation>
        <location evidence="1">Membrane</location>
        <topology evidence="1">Multi-pass membrane protein</topology>
    </subcellularLocation>
</comment>
<reference evidence="7 8" key="1">
    <citation type="submission" date="2018-10" db="EMBL/GenBank/DDBJ databases">
        <title>A high-quality apple genome assembly.</title>
        <authorList>
            <person name="Hu J."/>
        </authorList>
    </citation>
    <scope>NUCLEOTIDE SEQUENCE [LARGE SCALE GENOMIC DNA]</scope>
    <source>
        <strain evidence="8">cv. HFTH1</strain>
        <tissue evidence="7">Young leaf</tissue>
    </source>
</reference>
<evidence type="ECO:0000256" key="4">
    <source>
        <dbReference type="ARBA" id="ARBA00022989"/>
    </source>
</evidence>
<dbReference type="GO" id="GO:0005737">
    <property type="term" value="C:cytoplasm"/>
    <property type="evidence" value="ECO:0007669"/>
    <property type="project" value="UniProtKB-ARBA"/>
</dbReference>
<sequence>MAEVQSSEQPRTPPSPPMIVKHRSNQPVHQTLASAANLANLLPTGTVLAFHTLIPTFSNNGSCQLFNK</sequence>